<evidence type="ECO:0000313" key="4">
    <source>
        <dbReference type="Proteomes" id="UP000284375"/>
    </source>
</evidence>
<evidence type="ECO:0000259" key="2">
    <source>
        <dbReference type="Pfam" id="PF20163"/>
    </source>
</evidence>
<accession>A0A423VS99</accession>
<dbReference type="AlphaFoldDB" id="A0A423VS99"/>
<organism evidence="3 4">
    <name type="scientific">Cytospora chrysosperma</name>
    <name type="common">Cytospora canker fungus</name>
    <name type="synonym">Sphaeria chrysosperma</name>
    <dbReference type="NCBI Taxonomy" id="252740"/>
    <lineage>
        <taxon>Eukaryota</taxon>
        <taxon>Fungi</taxon>
        <taxon>Dikarya</taxon>
        <taxon>Ascomycota</taxon>
        <taxon>Pezizomycotina</taxon>
        <taxon>Sordariomycetes</taxon>
        <taxon>Sordariomycetidae</taxon>
        <taxon>Diaporthales</taxon>
        <taxon>Cytosporaceae</taxon>
        <taxon>Cytospora</taxon>
    </lineage>
</organism>
<comment type="caution">
    <text evidence="3">The sequence shown here is derived from an EMBL/GenBank/DDBJ whole genome shotgun (WGS) entry which is preliminary data.</text>
</comment>
<protein>
    <recommendedName>
        <fullName evidence="2">DUF6536 domain-containing protein</fullName>
    </recommendedName>
</protein>
<feature type="transmembrane region" description="Helical" evidence="1">
    <location>
        <begin position="58"/>
        <end position="77"/>
    </location>
</feature>
<keyword evidence="1" id="KW-0812">Transmembrane</keyword>
<sequence>MSKRSTMLRIQLAVAFAVVVTNFAVLIWALKSYPPDSSGLGTFYFGDCSQVSNANTGLHLELCLFHIFALCVISSGYRYE</sequence>
<keyword evidence="4" id="KW-1185">Reference proteome</keyword>
<feature type="transmembrane region" description="Helical" evidence="1">
    <location>
        <begin position="12"/>
        <end position="30"/>
    </location>
</feature>
<gene>
    <name evidence="3" type="ORF">VSDG_06287</name>
</gene>
<name>A0A423VS99_CYTCH</name>
<feature type="domain" description="DUF6536" evidence="2">
    <location>
        <begin position="6"/>
        <end position="63"/>
    </location>
</feature>
<proteinExistence type="predicted"/>
<dbReference type="OrthoDB" id="5429634at2759"/>
<keyword evidence="1" id="KW-1133">Transmembrane helix</keyword>
<reference evidence="3 4" key="1">
    <citation type="submission" date="2015-09" db="EMBL/GenBank/DDBJ databases">
        <title>Host preference determinants of Valsa canker pathogens revealed by comparative genomics.</title>
        <authorList>
            <person name="Yin Z."/>
            <person name="Huang L."/>
        </authorList>
    </citation>
    <scope>NUCLEOTIDE SEQUENCE [LARGE SCALE GENOMIC DNA]</scope>
    <source>
        <strain evidence="3 4">YSFL</strain>
    </source>
</reference>
<dbReference type="InterPro" id="IPR046623">
    <property type="entry name" value="DUF6536"/>
</dbReference>
<evidence type="ECO:0000256" key="1">
    <source>
        <dbReference type="SAM" id="Phobius"/>
    </source>
</evidence>
<dbReference type="Pfam" id="PF20163">
    <property type="entry name" value="DUF6536"/>
    <property type="match status" value="1"/>
</dbReference>
<keyword evidence="1" id="KW-0472">Membrane</keyword>
<dbReference type="Proteomes" id="UP000284375">
    <property type="component" value="Unassembled WGS sequence"/>
</dbReference>
<dbReference type="EMBL" id="LJZO01000030">
    <property type="protein sequence ID" value="ROV93913.1"/>
    <property type="molecule type" value="Genomic_DNA"/>
</dbReference>
<evidence type="ECO:0000313" key="3">
    <source>
        <dbReference type="EMBL" id="ROV93913.1"/>
    </source>
</evidence>